<sequence>MSPVFWPELWIRNTVISLDRLHLFLRNKESPSASVEQTLRANAPAPPPLAASDRDRDMLSHATEQNRYAAQREGTRAFMLNRASQAMFLRAGVRRHGCMGREGSRSLTPFKYIYNSRSICAPRDRPPTQPRIAWDLYLHKITSSRREVLVGVDVRCFLIKRKLQSVPKPNWNIMRPVLQEIPSNVSGPGNSTTVGVFTANGGRVPAPRCDDLLGRLTRRLRPYSDITFRRIRKLMQLR</sequence>
<protein>
    <submittedName>
        <fullName evidence="2">Uncharacterized protein</fullName>
    </submittedName>
</protein>
<dbReference type="EMBL" id="CAVLEF010000003">
    <property type="protein sequence ID" value="CAK1541915.1"/>
    <property type="molecule type" value="Genomic_DNA"/>
</dbReference>
<accession>A0AAV1J0L4</accession>
<keyword evidence="3" id="KW-1185">Reference proteome</keyword>
<feature type="region of interest" description="Disordered" evidence="1">
    <location>
        <begin position="34"/>
        <end position="55"/>
    </location>
</feature>
<evidence type="ECO:0000313" key="2">
    <source>
        <dbReference type="EMBL" id="CAK1541915.1"/>
    </source>
</evidence>
<evidence type="ECO:0000313" key="3">
    <source>
        <dbReference type="Proteomes" id="UP001497472"/>
    </source>
</evidence>
<dbReference type="AlphaFoldDB" id="A0AAV1J0L4"/>
<evidence type="ECO:0000256" key="1">
    <source>
        <dbReference type="SAM" id="MobiDB-lite"/>
    </source>
</evidence>
<name>A0AAV1J0L4_9NEOP</name>
<reference evidence="2 3" key="1">
    <citation type="submission" date="2023-11" db="EMBL/GenBank/DDBJ databases">
        <authorList>
            <person name="Okamura Y."/>
        </authorList>
    </citation>
    <scope>NUCLEOTIDE SEQUENCE [LARGE SCALE GENOMIC DNA]</scope>
</reference>
<proteinExistence type="predicted"/>
<gene>
    <name evidence="2" type="ORF">LNINA_LOCUS1863</name>
</gene>
<organism evidence="2 3">
    <name type="scientific">Leptosia nina</name>
    <dbReference type="NCBI Taxonomy" id="320188"/>
    <lineage>
        <taxon>Eukaryota</taxon>
        <taxon>Metazoa</taxon>
        <taxon>Ecdysozoa</taxon>
        <taxon>Arthropoda</taxon>
        <taxon>Hexapoda</taxon>
        <taxon>Insecta</taxon>
        <taxon>Pterygota</taxon>
        <taxon>Neoptera</taxon>
        <taxon>Endopterygota</taxon>
        <taxon>Lepidoptera</taxon>
        <taxon>Glossata</taxon>
        <taxon>Ditrysia</taxon>
        <taxon>Papilionoidea</taxon>
        <taxon>Pieridae</taxon>
        <taxon>Pierinae</taxon>
        <taxon>Leptosia</taxon>
    </lineage>
</organism>
<dbReference type="Proteomes" id="UP001497472">
    <property type="component" value="Unassembled WGS sequence"/>
</dbReference>
<comment type="caution">
    <text evidence="2">The sequence shown here is derived from an EMBL/GenBank/DDBJ whole genome shotgun (WGS) entry which is preliminary data.</text>
</comment>